<keyword evidence="2" id="KW-0813">Transport</keyword>
<gene>
    <name evidence="7" type="ORF">KV396_05235</name>
</gene>
<dbReference type="InterPro" id="IPR027417">
    <property type="entry name" value="P-loop_NTPase"/>
</dbReference>
<dbReference type="InterPro" id="IPR003593">
    <property type="entry name" value="AAA+_ATPase"/>
</dbReference>
<dbReference type="PROSITE" id="PS50893">
    <property type="entry name" value="ABC_TRANSPORTER_2"/>
    <property type="match status" value="2"/>
</dbReference>
<dbReference type="Pfam" id="PF00005">
    <property type="entry name" value="ABC_tran"/>
    <property type="match status" value="2"/>
</dbReference>
<evidence type="ECO:0000256" key="1">
    <source>
        <dbReference type="ARBA" id="ARBA00005417"/>
    </source>
</evidence>
<evidence type="ECO:0000256" key="5">
    <source>
        <dbReference type="SAM" id="MobiDB-lite"/>
    </source>
</evidence>
<dbReference type="GO" id="GO:0005524">
    <property type="term" value="F:ATP binding"/>
    <property type="evidence" value="ECO:0007669"/>
    <property type="project" value="UniProtKB-KW"/>
</dbReference>
<dbReference type="InterPro" id="IPR003439">
    <property type="entry name" value="ABC_transporter-like_ATP-bd"/>
</dbReference>
<accession>A0ABY4IMR8</accession>
<dbReference type="CDD" id="cd03257">
    <property type="entry name" value="ABC_NikE_OppD_transporters"/>
    <property type="match status" value="2"/>
</dbReference>
<evidence type="ECO:0000256" key="3">
    <source>
        <dbReference type="ARBA" id="ARBA00022741"/>
    </source>
</evidence>
<comment type="similarity">
    <text evidence="1">Belongs to the ABC transporter superfamily.</text>
</comment>
<feature type="domain" description="ABC transporter" evidence="6">
    <location>
        <begin position="321"/>
        <end position="554"/>
    </location>
</feature>
<keyword evidence="3" id="KW-0547">Nucleotide-binding</keyword>
<dbReference type="Pfam" id="PF08352">
    <property type="entry name" value="oligo_HPY"/>
    <property type="match status" value="2"/>
</dbReference>
<dbReference type="PANTHER" id="PTHR43776:SF7">
    <property type="entry name" value="D,D-DIPEPTIDE TRANSPORT ATP-BINDING PROTEIN DDPF-RELATED"/>
    <property type="match status" value="1"/>
</dbReference>
<dbReference type="PANTHER" id="PTHR43776">
    <property type="entry name" value="TRANSPORT ATP-BINDING PROTEIN"/>
    <property type="match status" value="1"/>
</dbReference>
<feature type="domain" description="ABC transporter" evidence="6">
    <location>
        <begin position="5"/>
        <end position="250"/>
    </location>
</feature>
<keyword evidence="4 7" id="KW-0067">ATP-binding</keyword>
<protein>
    <submittedName>
        <fullName evidence="7">ABC transporter ATP-binding protein</fullName>
    </submittedName>
</protein>
<reference evidence="7 8" key="1">
    <citation type="submission" date="2021-06" db="EMBL/GenBank/DDBJ databases">
        <title>Genome-based taxonomic framework of Microbacterium strains isolated from marine environment, the description of four new species and reclassification of four preexisting species.</title>
        <authorList>
            <person name="Lee S.D."/>
            <person name="Kim S.-M."/>
            <person name="Byeon Y.-S."/>
            <person name="Yang H.L."/>
            <person name="Kim I.S."/>
        </authorList>
    </citation>
    <scope>NUCLEOTIDE SEQUENCE [LARGE SCALE GENOMIC DNA]</scope>
    <source>
        <strain evidence="7 8">SSW1-36</strain>
    </source>
</reference>
<organism evidence="7 8">
    <name type="scientific">Microbacterium galbinum</name>
    <dbReference type="NCBI Taxonomy" id="2851646"/>
    <lineage>
        <taxon>Bacteria</taxon>
        <taxon>Bacillati</taxon>
        <taxon>Actinomycetota</taxon>
        <taxon>Actinomycetes</taxon>
        <taxon>Micrococcales</taxon>
        <taxon>Microbacteriaceae</taxon>
        <taxon>Microbacterium</taxon>
    </lineage>
</organism>
<dbReference type="Gene3D" id="3.40.50.300">
    <property type="entry name" value="P-loop containing nucleotide triphosphate hydrolases"/>
    <property type="match status" value="2"/>
</dbReference>
<dbReference type="InterPro" id="IPR017871">
    <property type="entry name" value="ABC_transporter-like_CS"/>
</dbReference>
<evidence type="ECO:0000256" key="4">
    <source>
        <dbReference type="ARBA" id="ARBA00022840"/>
    </source>
</evidence>
<dbReference type="PROSITE" id="PS00211">
    <property type="entry name" value="ABC_TRANSPORTER_1"/>
    <property type="match status" value="2"/>
</dbReference>
<dbReference type="SUPFAM" id="SSF52540">
    <property type="entry name" value="P-loop containing nucleoside triphosphate hydrolases"/>
    <property type="match status" value="2"/>
</dbReference>
<feature type="region of interest" description="Disordered" evidence="5">
    <location>
        <begin position="257"/>
        <end position="315"/>
    </location>
</feature>
<evidence type="ECO:0000259" key="6">
    <source>
        <dbReference type="PROSITE" id="PS50893"/>
    </source>
</evidence>
<keyword evidence="8" id="KW-1185">Reference proteome</keyword>
<dbReference type="Proteomes" id="UP000831963">
    <property type="component" value="Chromosome"/>
</dbReference>
<evidence type="ECO:0000313" key="8">
    <source>
        <dbReference type="Proteomes" id="UP000831963"/>
    </source>
</evidence>
<dbReference type="EMBL" id="CP078077">
    <property type="protein sequence ID" value="UPL13914.1"/>
    <property type="molecule type" value="Genomic_DNA"/>
</dbReference>
<dbReference type="SMART" id="SM00382">
    <property type="entry name" value="AAA"/>
    <property type="match status" value="2"/>
</dbReference>
<sequence length="563" mass="59848">MNALIRVEGLTVSFGGRTAVEGVGFEIGPGECVALVGESGSGKSVSARSLLGLVGTGSRVDAAVLEIDGVDARRFSERRWRRIRGRRIGYILQDALSSLDPLRTVGKEVREAIAATGGPRGRAGRERALELLRRTHVPDPETRIDERPAQLSGGQRQRALIATALAGDPAVLIADEPTTALDVSVQKQILALFSELKQQGIALLLISHDLAVVSQLADRVLVLQGGAVVESGETADVLSNPQHPYTRSLIDAAPRFDSGPALSLDPRILSERSETKGAQEPGVDRSLSEERSDETKGAAPAETGSLSLSKGPAPRDPDVVLAAEHVSKTFRLPGGATRPAVKDVSIAVRRGRSLGVVGESGSGKTTVARILAGFETADAGTVRRASDDPRDVQFVYQDPGSSFDPRWTAGRLLDEAIGLRHPSLSRTERGARVRDWLERVGLPADFADRRPSSLSGGQRQRLGIARALAVEPAVVVLDEPVSALDVAVQKQILELIARLQAETGVGYLFISHDLGVIQKVCDEVVVLQDGVVREQGLTSQVLRAPADAYTRLLIDAVPSLPAV</sequence>
<feature type="compositionally biased region" description="Basic and acidic residues" evidence="5">
    <location>
        <begin position="268"/>
        <end position="296"/>
    </location>
</feature>
<dbReference type="RefSeq" id="WP_247957085.1">
    <property type="nucleotide sequence ID" value="NZ_CP078077.1"/>
</dbReference>
<evidence type="ECO:0000256" key="2">
    <source>
        <dbReference type="ARBA" id="ARBA00022448"/>
    </source>
</evidence>
<dbReference type="InterPro" id="IPR050319">
    <property type="entry name" value="ABC_transp_ATP-bind"/>
</dbReference>
<evidence type="ECO:0000313" key="7">
    <source>
        <dbReference type="EMBL" id="UPL13914.1"/>
    </source>
</evidence>
<name>A0ABY4IMR8_9MICO</name>
<proteinExistence type="inferred from homology"/>
<dbReference type="InterPro" id="IPR013563">
    <property type="entry name" value="Oligopep_ABC_C"/>
</dbReference>